<dbReference type="SUPFAM" id="SSF47240">
    <property type="entry name" value="Ferritin-like"/>
    <property type="match status" value="1"/>
</dbReference>
<name>A0A7C3PDH9_9CYAN</name>
<organism evidence="1">
    <name type="scientific">Oscillatoriales cyanobacterium SpSt-418</name>
    <dbReference type="NCBI Taxonomy" id="2282169"/>
    <lineage>
        <taxon>Bacteria</taxon>
        <taxon>Bacillati</taxon>
        <taxon>Cyanobacteriota</taxon>
        <taxon>Cyanophyceae</taxon>
        <taxon>Oscillatoriophycideae</taxon>
        <taxon>Oscillatoriales</taxon>
    </lineage>
</organism>
<reference evidence="1" key="1">
    <citation type="journal article" date="2020" name="mSystems">
        <title>Genome- and Community-Level Interaction Insights into Carbon Utilization and Element Cycling Functions of Hydrothermarchaeota in Hydrothermal Sediment.</title>
        <authorList>
            <person name="Zhou Z."/>
            <person name="Liu Y."/>
            <person name="Xu W."/>
            <person name="Pan J."/>
            <person name="Luo Z.H."/>
            <person name="Li M."/>
        </authorList>
    </citation>
    <scope>NUCLEOTIDE SEQUENCE [LARGE SCALE GENOMIC DNA]</scope>
    <source>
        <strain evidence="1">SpSt-418</strain>
    </source>
</reference>
<evidence type="ECO:0000313" key="1">
    <source>
        <dbReference type="EMBL" id="HFM97513.1"/>
    </source>
</evidence>
<gene>
    <name evidence="1" type="ORF">ENR64_07040</name>
</gene>
<sequence length="310" mass="35615">MTTLVLNPYQNYEQSLSRANKVNWHIEDIIGGNKRLDFTKRFMPEVLARVNEIQCLNEAEKLLLNQIRGNSYLHLFGLVEEFIVPCVIDHVKTTGLSDITATQALLHFAEEESKHIRLFRRFAEEFEIGFGTRCDGIGPISDITHAVLEHHPLGVVLIILYIEWMTQYHYLASIRDNSTESLDPQFCSLLRNHWLEEAQHTTLDTLMVERLVQQLDQAEIDAGVEDFFKLIEFLNGGLMAQVQLDSESLSRAIGRTLTETERQEIQAVQEKSYHWTFIGSGITHSHFVETFKQVSPAQYSRLMSVAEAYC</sequence>
<accession>A0A7C3PDH9</accession>
<dbReference type="AlphaFoldDB" id="A0A7C3PDH9"/>
<protein>
    <recommendedName>
        <fullName evidence="2">Diiron oxygenase</fullName>
    </recommendedName>
</protein>
<evidence type="ECO:0008006" key="2">
    <source>
        <dbReference type="Google" id="ProtNLM"/>
    </source>
</evidence>
<proteinExistence type="predicted"/>
<dbReference type="InterPro" id="IPR009078">
    <property type="entry name" value="Ferritin-like_SF"/>
</dbReference>
<dbReference type="EMBL" id="DSRU01000086">
    <property type="protein sequence ID" value="HFM97513.1"/>
    <property type="molecule type" value="Genomic_DNA"/>
</dbReference>
<comment type="caution">
    <text evidence="1">The sequence shown here is derived from an EMBL/GenBank/DDBJ whole genome shotgun (WGS) entry which is preliminary data.</text>
</comment>